<feature type="transmembrane region" description="Helical" evidence="2">
    <location>
        <begin position="79"/>
        <end position="105"/>
    </location>
</feature>
<gene>
    <name evidence="4" type="ORF">ESB13_07815</name>
</gene>
<name>A0A4Q1DB82_9BACT</name>
<dbReference type="Gene3D" id="3.30.565.10">
    <property type="entry name" value="Histidine kinase-like ATPase, C-terminal domain"/>
    <property type="match status" value="1"/>
</dbReference>
<protein>
    <submittedName>
        <fullName evidence="4">Histidine kinase</fullName>
    </submittedName>
</protein>
<feature type="transmembrane region" description="Helical" evidence="2">
    <location>
        <begin position="12"/>
        <end position="29"/>
    </location>
</feature>
<evidence type="ECO:0000256" key="1">
    <source>
        <dbReference type="SAM" id="Coils"/>
    </source>
</evidence>
<keyword evidence="4" id="KW-0418">Kinase</keyword>
<evidence type="ECO:0000313" key="4">
    <source>
        <dbReference type="EMBL" id="RXK86701.1"/>
    </source>
</evidence>
<dbReference type="InterPro" id="IPR050640">
    <property type="entry name" value="Bact_2-comp_sensor_kinase"/>
</dbReference>
<comment type="caution">
    <text evidence="4">The sequence shown here is derived from an EMBL/GenBank/DDBJ whole genome shotgun (WGS) entry which is preliminary data.</text>
</comment>
<sequence>MKVSYHSKWITFLLHVTVWIVIFSLPYLLRHSYENSGVGRFHSPPPLNAASILINLTWVGLFYLNSELWVPWFINRRKYLYYGISQLIAFLAVMGIHWLIFTYIIPADAHKPNFRAVVFIDFNLALFLLVVAASTAYRLISEKIRLENLEKEKQKENMKTELSFLRSQISPHFMFNVLNNIVALARLKSDKLEPTIFKLSSLMRYMLYESDERRVPLGKEIEYLKSYIDLQQLRFGQKVTIYQEISITDELAEIEPMLLIPFVENAFKHGTGYIQQPRIEIILAQKADLLTFTVRNKFSEAVDEPKDHTSGIGLANVERRLTLLYPKAHKLHITRAEGWFTIILQLKLHDVTMHSY</sequence>
<organism evidence="4 5">
    <name type="scientific">Filimonas effusa</name>
    <dbReference type="NCBI Taxonomy" id="2508721"/>
    <lineage>
        <taxon>Bacteria</taxon>
        <taxon>Pseudomonadati</taxon>
        <taxon>Bacteroidota</taxon>
        <taxon>Chitinophagia</taxon>
        <taxon>Chitinophagales</taxon>
        <taxon>Chitinophagaceae</taxon>
        <taxon>Filimonas</taxon>
    </lineage>
</organism>
<keyword evidence="2" id="KW-0472">Membrane</keyword>
<feature type="transmembrane region" description="Helical" evidence="2">
    <location>
        <begin position="49"/>
        <end position="72"/>
    </location>
</feature>
<keyword evidence="5" id="KW-1185">Reference proteome</keyword>
<feature type="domain" description="Signal transduction histidine kinase internal region" evidence="3">
    <location>
        <begin position="161"/>
        <end position="238"/>
    </location>
</feature>
<dbReference type="OrthoDB" id="9792992at2"/>
<accession>A0A4Q1DB82</accession>
<dbReference type="EMBL" id="SDHZ01000001">
    <property type="protein sequence ID" value="RXK86701.1"/>
    <property type="molecule type" value="Genomic_DNA"/>
</dbReference>
<keyword evidence="2" id="KW-0812">Transmembrane</keyword>
<reference evidence="4 5" key="1">
    <citation type="submission" date="2019-01" db="EMBL/GenBank/DDBJ databases">
        <title>Filimonas sp. strain TTM-71.</title>
        <authorList>
            <person name="Chen W.-M."/>
        </authorList>
    </citation>
    <scope>NUCLEOTIDE SEQUENCE [LARGE SCALE GENOMIC DNA]</scope>
    <source>
        <strain evidence="4 5">TTM-71</strain>
    </source>
</reference>
<dbReference type="InterPro" id="IPR010559">
    <property type="entry name" value="Sig_transdc_His_kin_internal"/>
</dbReference>
<evidence type="ECO:0000259" key="3">
    <source>
        <dbReference type="Pfam" id="PF06580"/>
    </source>
</evidence>
<dbReference type="InterPro" id="IPR036890">
    <property type="entry name" value="HATPase_C_sf"/>
</dbReference>
<dbReference type="AlphaFoldDB" id="A0A4Q1DB82"/>
<dbReference type="SUPFAM" id="SSF55874">
    <property type="entry name" value="ATPase domain of HSP90 chaperone/DNA topoisomerase II/histidine kinase"/>
    <property type="match status" value="1"/>
</dbReference>
<dbReference type="Pfam" id="PF06580">
    <property type="entry name" value="His_kinase"/>
    <property type="match status" value="1"/>
</dbReference>
<dbReference type="GO" id="GO:0016020">
    <property type="term" value="C:membrane"/>
    <property type="evidence" value="ECO:0007669"/>
    <property type="project" value="InterPro"/>
</dbReference>
<keyword evidence="4" id="KW-0808">Transferase</keyword>
<dbReference type="Proteomes" id="UP000290545">
    <property type="component" value="Unassembled WGS sequence"/>
</dbReference>
<dbReference type="GO" id="GO:0000155">
    <property type="term" value="F:phosphorelay sensor kinase activity"/>
    <property type="evidence" value="ECO:0007669"/>
    <property type="project" value="InterPro"/>
</dbReference>
<evidence type="ECO:0000313" key="5">
    <source>
        <dbReference type="Proteomes" id="UP000290545"/>
    </source>
</evidence>
<evidence type="ECO:0000256" key="2">
    <source>
        <dbReference type="SAM" id="Phobius"/>
    </source>
</evidence>
<dbReference type="PANTHER" id="PTHR34220">
    <property type="entry name" value="SENSOR HISTIDINE KINASE YPDA"/>
    <property type="match status" value="1"/>
</dbReference>
<dbReference type="RefSeq" id="WP_129002448.1">
    <property type="nucleotide sequence ID" value="NZ_SDHZ01000001.1"/>
</dbReference>
<keyword evidence="2" id="KW-1133">Transmembrane helix</keyword>
<feature type="transmembrane region" description="Helical" evidence="2">
    <location>
        <begin position="117"/>
        <end position="140"/>
    </location>
</feature>
<dbReference type="PANTHER" id="PTHR34220:SF7">
    <property type="entry name" value="SENSOR HISTIDINE KINASE YPDA"/>
    <property type="match status" value="1"/>
</dbReference>
<keyword evidence="1" id="KW-0175">Coiled coil</keyword>
<feature type="coiled-coil region" evidence="1">
    <location>
        <begin position="139"/>
        <end position="168"/>
    </location>
</feature>
<proteinExistence type="predicted"/>